<name>A0ABD0XTX9_UMBPY</name>
<sequence>MSFELAFRSRVASIMETLTATALQDLCKLMEETCAALRVEIVHEQNQRTSRMNTNLQAKETSTETDTLTCTENIQIAGIPPELNNNFPVVGQILNEQEANGLWLNGYPTIESGPQSREPAREEPSQPLNQATQEVETWQAPLIKQEEMDDEDIKCQGYGEWTPEAYDANQNDTGESDATENSQASGGADAPAIDTHCENL</sequence>
<gene>
    <name evidence="2" type="ORF">UPYG_G00046900</name>
</gene>
<evidence type="ECO:0000313" key="3">
    <source>
        <dbReference type="Proteomes" id="UP001557470"/>
    </source>
</evidence>
<evidence type="ECO:0000313" key="2">
    <source>
        <dbReference type="EMBL" id="KAL1023832.1"/>
    </source>
</evidence>
<dbReference type="EMBL" id="JAGEUA010000001">
    <property type="protein sequence ID" value="KAL1023832.1"/>
    <property type="molecule type" value="Genomic_DNA"/>
</dbReference>
<organism evidence="2 3">
    <name type="scientific">Umbra pygmaea</name>
    <name type="common">Eastern mudminnow</name>
    <dbReference type="NCBI Taxonomy" id="75934"/>
    <lineage>
        <taxon>Eukaryota</taxon>
        <taxon>Metazoa</taxon>
        <taxon>Chordata</taxon>
        <taxon>Craniata</taxon>
        <taxon>Vertebrata</taxon>
        <taxon>Euteleostomi</taxon>
        <taxon>Actinopterygii</taxon>
        <taxon>Neopterygii</taxon>
        <taxon>Teleostei</taxon>
        <taxon>Protacanthopterygii</taxon>
        <taxon>Esociformes</taxon>
        <taxon>Umbridae</taxon>
        <taxon>Umbra</taxon>
    </lineage>
</organism>
<keyword evidence="3" id="KW-1185">Reference proteome</keyword>
<accession>A0ABD0XTX9</accession>
<reference evidence="2 3" key="1">
    <citation type="submission" date="2024-06" db="EMBL/GenBank/DDBJ databases">
        <authorList>
            <person name="Pan Q."/>
            <person name="Wen M."/>
            <person name="Jouanno E."/>
            <person name="Zahm M."/>
            <person name="Klopp C."/>
            <person name="Cabau C."/>
            <person name="Louis A."/>
            <person name="Berthelot C."/>
            <person name="Parey E."/>
            <person name="Roest Crollius H."/>
            <person name="Montfort J."/>
            <person name="Robinson-Rechavi M."/>
            <person name="Bouchez O."/>
            <person name="Lampietro C."/>
            <person name="Lopez Roques C."/>
            <person name="Donnadieu C."/>
            <person name="Postlethwait J."/>
            <person name="Bobe J."/>
            <person name="Verreycken H."/>
            <person name="Guiguen Y."/>
        </authorList>
    </citation>
    <scope>NUCLEOTIDE SEQUENCE [LARGE SCALE GENOMIC DNA]</scope>
    <source>
        <strain evidence="2">Up_M1</strain>
        <tissue evidence="2">Testis</tissue>
    </source>
</reference>
<protein>
    <submittedName>
        <fullName evidence="2">Uncharacterized protein</fullName>
    </submittedName>
</protein>
<dbReference type="Proteomes" id="UP001557470">
    <property type="component" value="Unassembled WGS sequence"/>
</dbReference>
<feature type="region of interest" description="Disordered" evidence="1">
    <location>
        <begin position="158"/>
        <end position="200"/>
    </location>
</feature>
<proteinExistence type="predicted"/>
<evidence type="ECO:0000256" key="1">
    <source>
        <dbReference type="SAM" id="MobiDB-lite"/>
    </source>
</evidence>
<feature type="region of interest" description="Disordered" evidence="1">
    <location>
        <begin position="109"/>
        <end position="133"/>
    </location>
</feature>
<comment type="caution">
    <text evidence="2">The sequence shown here is derived from an EMBL/GenBank/DDBJ whole genome shotgun (WGS) entry which is preliminary data.</text>
</comment>
<dbReference type="AlphaFoldDB" id="A0ABD0XTX9"/>